<feature type="region of interest" description="Disordered" evidence="19">
    <location>
        <begin position="329"/>
        <end position="353"/>
    </location>
</feature>
<dbReference type="OrthoDB" id="9766909at2"/>
<keyword evidence="13 20" id="KW-1133">Transmembrane helix</keyword>
<dbReference type="InterPro" id="IPR001264">
    <property type="entry name" value="Glyco_trans_51"/>
</dbReference>
<dbReference type="EMBL" id="NFJD01000004">
    <property type="protein sequence ID" value="OUO56195.1"/>
    <property type="molecule type" value="Genomic_DNA"/>
</dbReference>
<evidence type="ECO:0000256" key="15">
    <source>
        <dbReference type="ARBA" id="ARBA00023268"/>
    </source>
</evidence>
<dbReference type="SUPFAM" id="SSF53955">
    <property type="entry name" value="Lysozyme-like"/>
    <property type="match status" value="1"/>
</dbReference>
<dbReference type="Proteomes" id="UP000196368">
    <property type="component" value="Unassembled WGS sequence"/>
</dbReference>
<dbReference type="GO" id="GO:0008955">
    <property type="term" value="F:peptidoglycan glycosyltransferase activity"/>
    <property type="evidence" value="ECO:0007669"/>
    <property type="project" value="UniProtKB-EC"/>
</dbReference>
<feature type="domain" description="Penicillin-binding protein transpeptidase" evidence="21">
    <location>
        <begin position="530"/>
        <end position="629"/>
    </location>
</feature>
<evidence type="ECO:0000256" key="20">
    <source>
        <dbReference type="SAM" id="Phobius"/>
    </source>
</evidence>
<evidence type="ECO:0000313" key="23">
    <source>
        <dbReference type="EMBL" id="OUO56195.1"/>
    </source>
</evidence>
<keyword evidence="6" id="KW-0645">Protease</keyword>
<dbReference type="GO" id="GO:0006508">
    <property type="term" value="P:proteolysis"/>
    <property type="evidence" value="ECO:0007669"/>
    <property type="project" value="UniProtKB-KW"/>
</dbReference>
<evidence type="ECO:0000256" key="10">
    <source>
        <dbReference type="ARBA" id="ARBA00022801"/>
    </source>
</evidence>
<keyword evidence="7" id="KW-0328">Glycosyltransferase</keyword>
<dbReference type="GO" id="GO:0071555">
    <property type="term" value="P:cell wall organization"/>
    <property type="evidence" value="ECO:0007669"/>
    <property type="project" value="UniProtKB-KW"/>
</dbReference>
<evidence type="ECO:0000256" key="7">
    <source>
        <dbReference type="ARBA" id="ARBA00022676"/>
    </source>
</evidence>
<dbReference type="GO" id="GO:0009002">
    <property type="term" value="F:serine-type D-Ala-D-Ala carboxypeptidase activity"/>
    <property type="evidence" value="ECO:0007669"/>
    <property type="project" value="UniProtKB-EC"/>
</dbReference>
<evidence type="ECO:0000256" key="19">
    <source>
        <dbReference type="SAM" id="MobiDB-lite"/>
    </source>
</evidence>
<keyword evidence="9 20" id="KW-0812">Transmembrane</keyword>
<dbReference type="PANTHER" id="PTHR32282:SF27">
    <property type="entry name" value="PENICILLIN-BINDING PROTEIN 1A"/>
    <property type="match status" value="1"/>
</dbReference>
<comment type="pathway">
    <text evidence="2">Cell wall biogenesis; peptidoglycan biosynthesis.</text>
</comment>
<evidence type="ECO:0000256" key="16">
    <source>
        <dbReference type="ARBA" id="ARBA00023316"/>
    </source>
</evidence>
<evidence type="ECO:0000256" key="5">
    <source>
        <dbReference type="ARBA" id="ARBA00022645"/>
    </source>
</evidence>
<evidence type="ECO:0000256" key="1">
    <source>
        <dbReference type="ARBA" id="ARBA00004370"/>
    </source>
</evidence>
<dbReference type="NCBIfam" id="TIGR02074">
    <property type="entry name" value="PBP_1a_fam"/>
    <property type="match status" value="1"/>
</dbReference>
<dbReference type="InterPro" id="IPR001460">
    <property type="entry name" value="PCN-bd_Tpept"/>
</dbReference>
<dbReference type="Gene3D" id="3.40.710.10">
    <property type="entry name" value="DD-peptidase/beta-lactamase superfamily"/>
    <property type="match status" value="1"/>
</dbReference>
<evidence type="ECO:0000256" key="17">
    <source>
        <dbReference type="ARBA" id="ARBA00034000"/>
    </source>
</evidence>
<evidence type="ECO:0000313" key="24">
    <source>
        <dbReference type="Proteomes" id="UP000196368"/>
    </source>
</evidence>
<keyword evidence="8" id="KW-0808">Transferase</keyword>
<keyword evidence="14 20" id="KW-0472">Membrane</keyword>
<keyword evidence="24" id="KW-1185">Reference proteome</keyword>
<dbReference type="InterPro" id="IPR050396">
    <property type="entry name" value="Glycosyltr_51/Transpeptidase"/>
</dbReference>
<dbReference type="Pfam" id="PF00912">
    <property type="entry name" value="Transgly"/>
    <property type="match status" value="1"/>
</dbReference>
<dbReference type="GO" id="GO:0008360">
    <property type="term" value="P:regulation of cell shape"/>
    <property type="evidence" value="ECO:0007669"/>
    <property type="project" value="UniProtKB-KW"/>
</dbReference>
<keyword evidence="15" id="KW-0511">Multifunctional enzyme</keyword>
<dbReference type="Gene3D" id="1.10.3810.10">
    <property type="entry name" value="Biosynthetic peptidoglycan transglycosylase-like"/>
    <property type="match status" value="1"/>
</dbReference>
<sequence>MYKRFQKLITSKPFIFSALAGLFVLIILCAVFMRYIFSGLPPVYEMEEYTPSLTTKVFDRNNKLIHEFSIEKRSMVPLEDIPVDLQNAVVAMEDRDFFSHPGFSVKGILRALMHDILTGQAKQGASTLTQQLSRGVFLTQEKKIIRKIREIILAIQIEHQFSKREILQMYLNQIYLGSGAYGVKAAAKKYFDKELSELTTGEAALIVGLIPAPGRYNPFANPDLARQRRNLVLDVMYQQNYITKDELEAAKQEPLPEKPPVPEDAPGQYFIEHIRRILEPKYGMDVLWKAGLSIYTTVDIDQQAAAEKIMNEYLQQYDEQVAKGLGIEIDPNDTEADTEETAAQEEEPTDPKAEYPRLQGAFMVRDVKTGAVRVLVGGRGFDESKFNRATQAKRQPGSSFKPYVWMAALQKGYTPATLVKDLPTMFYYDGRNWRTFDENSDLYSLDLAKQSFIASKDFSVWVPQNYGGRNEGWITLRKGLEKSKNLVAVNLIDAIGVPAVVRVARKAGITSALPRVPALALGVSVVAMDEHLAALTTFANGGIHTDNYYIERVEDANGRILEQHVPVEEAAFSPQDSYLLINMMKGVVQRGSGAYVSRLGRNIAGKTGTTQSHRDMWFVGMTPHTAAAAWMGYDDDASHEKGARFTGSTTARWWTAIMQEILKDEPNDDFAVPEGISFAYINPTTGKLAMPTERNKFLEAFIAGTEPQSF</sequence>
<evidence type="ECO:0000256" key="9">
    <source>
        <dbReference type="ARBA" id="ARBA00022692"/>
    </source>
</evidence>
<keyword evidence="10" id="KW-0378">Hydrolase</keyword>
<evidence type="ECO:0000256" key="13">
    <source>
        <dbReference type="ARBA" id="ARBA00022989"/>
    </source>
</evidence>
<comment type="similarity">
    <text evidence="4">In the N-terminal section; belongs to the glycosyltransferase 51 family.</text>
</comment>
<evidence type="ECO:0000259" key="21">
    <source>
        <dbReference type="Pfam" id="PF00905"/>
    </source>
</evidence>
<keyword evidence="12" id="KW-0573">Peptidoglycan synthesis</keyword>
<evidence type="ECO:0000256" key="14">
    <source>
        <dbReference type="ARBA" id="ARBA00023136"/>
    </source>
</evidence>
<dbReference type="GO" id="GO:0016020">
    <property type="term" value="C:membrane"/>
    <property type="evidence" value="ECO:0007669"/>
    <property type="project" value="UniProtKB-SubCell"/>
</dbReference>
<dbReference type="GO" id="GO:0009252">
    <property type="term" value="P:peptidoglycan biosynthetic process"/>
    <property type="evidence" value="ECO:0007669"/>
    <property type="project" value="UniProtKB-KW"/>
</dbReference>
<evidence type="ECO:0000256" key="11">
    <source>
        <dbReference type="ARBA" id="ARBA00022960"/>
    </source>
</evidence>
<comment type="subcellular location">
    <subcellularLocation>
        <location evidence="1">Membrane</location>
    </subcellularLocation>
</comment>
<feature type="domain" description="Penicillin-binding protein transpeptidase" evidence="21">
    <location>
        <begin position="360"/>
        <end position="439"/>
    </location>
</feature>
<dbReference type="InterPro" id="IPR023346">
    <property type="entry name" value="Lysozyme-like_dom_sf"/>
</dbReference>
<dbReference type="RefSeq" id="WP_087289031.1">
    <property type="nucleotide sequence ID" value="NZ_NFJD01000004.1"/>
</dbReference>
<accession>A0A1Y4DBF0</accession>
<dbReference type="InterPro" id="IPR012338">
    <property type="entry name" value="Beta-lactam/transpept-like"/>
</dbReference>
<name>A0A1Y4DBF0_9BACT</name>
<reference evidence="24" key="1">
    <citation type="submission" date="2017-04" db="EMBL/GenBank/DDBJ databases">
        <title>Function of individual gut microbiota members based on whole genome sequencing of pure cultures obtained from chicken caecum.</title>
        <authorList>
            <person name="Medvecky M."/>
            <person name="Cejkova D."/>
            <person name="Polansky O."/>
            <person name="Karasova D."/>
            <person name="Kubasova T."/>
            <person name="Cizek A."/>
            <person name="Rychlik I."/>
        </authorList>
    </citation>
    <scope>NUCLEOTIDE SEQUENCE [LARGE SCALE GENOMIC DNA]</scope>
    <source>
        <strain evidence="24">An273</strain>
    </source>
</reference>
<dbReference type="AlphaFoldDB" id="A0A1Y4DBF0"/>
<comment type="catalytic activity">
    <reaction evidence="17">
        <text>Preferential cleavage: (Ac)2-L-Lys-D-Ala-|-D-Ala. Also transpeptidation of peptidyl-alanyl moieties that are N-acyl substituents of D-alanine.</text>
        <dbReference type="EC" id="3.4.16.4"/>
    </reaction>
</comment>
<feature type="compositionally biased region" description="Acidic residues" evidence="19">
    <location>
        <begin position="330"/>
        <end position="348"/>
    </location>
</feature>
<evidence type="ECO:0000259" key="22">
    <source>
        <dbReference type="Pfam" id="PF00912"/>
    </source>
</evidence>
<keyword evidence="11" id="KW-0133">Cell shape</keyword>
<evidence type="ECO:0000256" key="4">
    <source>
        <dbReference type="ARBA" id="ARBA00007739"/>
    </source>
</evidence>
<comment type="caution">
    <text evidence="23">The sequence shown here is derived from an EMBL/GenBank/DDBJ whole genome shotgun (WGS) entry which is preliminary data.</text>
</comment>
<dbReference type="GO" id="GO:0008658">
    <property type="term" value="F:penicillin binding"/>
    <property type="evidence" value="ECO:0007669"/>
    <property type="project" value="InterPro"/>
</dbReference>
<evidence type="ECO:0000256" key="3">
    <source>
        <dbReference type="ARBA" id="ARBA00007090"/>
    </source>
</evidence>
<evidence type="ECO:0000256" key="6">
    <source>
        <dbReference type="ARBA" id="ARBA00022670"/>
    </source>
</evidence>
<proteinExistence type="inferred from homology"/>
<comment type="catalytic activity">
    <reaction evidence="18">
        <text>[GlcNAc-(1-&gt;4)-Mur2Ac(oyl-L-Ala-gamma-D-Glu-L-Lys-D-Ala-D-Ala)](n)-di-trans,octa-cis-undecaprenyl diphosphate + beta-D-GlcNAc-(1-&gt;4)-Mur2Ac(oyl-L-Ala-gamma-D-Glu-L-Lys-D-Ala-D-Ala)-di-trans,octa-cis-undecaprenyl diphosphate = [GlcNAc-(1-&gt;4)-Mur2Ac(oyl-L-Ala-gamma-D-Glu-L-Lys-D-Ala-D-Ala)](n+1)-di-trans,octa-cis-undecaprenyl diphosphate + di-trans,octa-cis-undecaprenyl diphosphate + H(+)</text>
        <dbReference type="Rhea" id="RHEA:23708"/>
        <dbReference type="Rhea" id="RHEA-COMP:9602"/>
        <dbReference type="Rhea" id="RHEA-COMP:9603"/>
        <dbReference type="ChEBI" id="CHEBI:15378"/>
        <dbReference type="ChEBI" id="CHEBI:58405"/>
        <dbReference type="ChEBI" id="CHEBI:60033"/>
        <dbReference type="ChEBI" id="CHEBI:78435"/>
        <dbReference type="EC" id="2.4.99.28"/>
    </reaction>
</comment>
<keyword evidence="5" id="KW-0121">Carboxypeptidase</keyword>
<evidence type="ECO:0000256" key="18">
    <source>
        <dbReference type="ARBA" id="ARBA00049902"/>
    </source>
</evidence>
<dbReference type="FunFam" id="1.10.3810.10:FF:000001">
    <property type="entry name" value="Penicillin-binding protein 1A"/>
    <property type="match status" value="1"/>
</dbReference>
<feature type="transmembrane region" description="Helical" evidence="20">
    <location>
        <begin position="14"/>
        <end position="37"/>
    </location>
</feature>
<protein>
    <submittedName>
        <fullName evidence="23">Uncharacterized protein</fullName>
    </submittedName>
</protein>
<dbReference type="Pfam" id="PF00905">
    <property type="entry name" value="Transpeptidase"/>
    <property type="match status" value="2"/>
</dbReference>
<dbReference type="GO" id="GO:0030288">
    <property type="term" value="C:outer membrane-bounded periplasmic space"/>
    <property type="evidence" value="ECO:0007669"/>
    <property type="project" value="TreeGrafter"/>
</dbReference>
<dbReference type="InterPro" id="IPR036950">
    <property type="entry name" value="PBP_transglycosylase"/>
</dbReference>
<dbReference type="PANTHER" id="PTHR32282">
    <property type="entry name" value="BINDING PROTEIN TRANSPEPTIDASE, PUTATIVE-RELATED"/>
    <property type="match status" value="1"/>
</dbReference>
<gene>
    <name evidence="23" type="ORF">B5F75_06145</name>
</gene>
<evidence type="ECO:0000256" key="12">
    <source>
        <dbReference type="ARBA" id="ARBA00022984"/>
    </source>
</evidence>
<organism evidence="23 24">
    <name type="scientific">Candidatus Avelusimicrobium gallicola</name>
    <dbReference type="NCBI Taxonomy" id="2562704"/>
    <lineage>
        <taxon>Bacteria</taxon>
        <taxon>Pseudomonadati</taxon>
        <taxon>Elusimicrobiota</taxon>
        <taxon>Elusimicrobia</taxon>
        <taxon>Elusimicrobiales</taxon>
        <taxon>Elusimicrobiaceae</taxon>
        <taxon>Candidatus Avelusimicrobium</taxon>
    </lineage>
</organism>
<keyword evidence="16" id="KW-0961">Cell wall biogenesis/degradation</keyword>
<dbReference type="SUPFAM" id="SSF56601">
    <property type="entry name" value="beta-lactamase/transpeptidase-like"/>
    <property type="match status" value="1"/>
</dbReference>
<evidence type="ECO:0000256" key="8">
    <source>
        <dbReference type="ARBA" id="ARBA00022679"/>
    </source>
</evidence>
<evidence type="ECO:0000256" key="2">
    <source>
        <dbReference type="ARBA" id="ARBA00004752"/>
    </source>
</evidence>
<feature type="domain" description="Glycosyl transferase family 51" evidence="22">
    <location>
        <begin position="62"/>
        <end position="236"/>
    </location>
</feature>
<comment type="similarity">
    <text evidence="3">In the C-terminal section; belongs to the transpeptidase family.</text>
</comment>